<evidence type="ECO:0000256" key="2">
    <source>
        <dbReference type="ARBA" id="ARBA00007441"/>
    </source>
</evidence>
<dbReference type="SUPFAM" id="SSF53383">
    <property type="entry name" value="PLP-dependent transferases"/>
    <property type="match status" value="1"/>
</dbReference>
<dbReference type="GO" id="GO:0030170">
    <property type="term" value="F:pyridoxal phosphate binding"/>
    <property type="evidence" value="ECO:0007669"/>
    <property type="project" value="InterPro"/>
</dbReference>
<dbReference type="InterPro" id="IPR015424">
    <property type="entry name" value="PyrdxlP-dep_Trfase"/>
</dbReference>
<dbReference type="AlphaFoldDB" id="A0AAF0Y274"/>
<protein>
    <submittedName>
        <fullName evidence="7">Aspartate aminotransferase</fullName>
    </submittedName>
</protein>
<name>A0AAF0Y274_9TREE</name>
<dbReference type="EMBL" id="CP086715">
    <property type="protein sequence ID" value="WOO78918.1"/>
    <property type="molecule type" value="Genomic_DNA"/>
</dbReference>
<keyword evidence="5" id="KW-0663">Pyridoxal phosphate</keyword>
<dbReference type="GO" id="GO:0008483">
    <property type="term" value="F:transaminase activity"/>
    <property type="evidence" value="ECO:0007669"/>
    <property type="project" value="UniProtKB-KW"/>
</dbReference>
<dbReference type="GO" id="GO:0006520">
    <property type="term" value="P:amino acid metabolic process"/>
    <property type="evidence" value="ECO:0007669"/>
    <property type="project" value="InterPro"/>
</dbReference>
<evidence type="ECO:0000256" key="4">
    <source>
        <dbReference type="ARBA" id="ARBA00022679"/>
    </source>
</evidence>
<keyword evidence="3 7" id="KW-0032">Aminotransferase</keyword>
<dbReference type="RefSeq" id="XP_062624950.1">
    <property type="nucleotide sequence ID" value="XM_062768966.1"/>
</dbReference>
<keyword evidence="4" id="KW-0808">Transferase</keyword>
<comment type="cofactor">
    <cofactor evidence="1">
        <name>pyridoxal 5'-phosphate</name>
        <dbReference type="ChEBI" id="CHEBI:597326"/>
    </cofactor>
</comment>
<proteinExistence type="inferred from homology"/>
<accession>A0AAF0Y274</accession>
<comment type="similarity">
    <text evidence="2">Belongs to the class-I pyridoxal-phosphate-dependent aminotransferase family.</text>
</comment>
<dbReference type="InterPro" id="IPR004839">
    <property type="entry name" value="Aminotransferase_I/II_large"/>
</dbReference>
<evidence type="ECO:0000313" key="7">
    <source>
        <dbReference type="EMBL" id="WOO78918.1"/>
    </source>
</evidence>
<dbReference type="PANTHER" id="PTHR46383">
    <property type="entry name" value="ASPARTATE AMINOTRANSFERASE"/>
    <property type="match status" value="1"/>
</dbReference>
<dbReference type="GeneID" id="87805705"/>
<dbReference type="Proteomes" id="UP000827549">
    <property type="component" value="Chromosome 2"/>
</dbReference>
<dbReference type="PANTHER" id="PTHR46383:SF1">
    <property type="entry name" value="ASPARTATE AMINOTRANSFERASE"/>
    <property type="match status" value="1"/>
</dbReference>
<feature type="domain" description="Aminotransferase class I/classII large" evidence="6">
    <location>
        <begin position="39"/>
        <end position="427"/>
    </location>
</feature>
<evidence type="ECO:0000256" key="1">
    <source>
        <dbReference type="ARBA" id="ARBA00001933"/>
    </source>
</evidence>
<organism evidence="7 8">
    <name type="scientific">Vanrija pseudolonga</name>
    <dbReference type="NCBI Taxonomy" id="143232"/>
    <lineage>
        <taxon>Eukaryota</taxon>
        <taxon>Fungi</taxon>
        <taxon>Dikarya</taxon>
        <taxon>Basidiomycota</taxon>
        <taxon>Agaricomycotina</taxon>
        <taxon>Tremellomycetes</taxon>
        <taxon>Trichosporonales</taxon>
        <taxon>Trichosporonaceae</taxon>
        <taxon>Vanrija</taxon>
    </lineage>
</organism>
<dbReference type="CDD" id="cd00609">
    <property type="entry name" value="AAT_like"/>
    <property type="match status" value="1"/>
</dbReference>
<gene>
    <name evidence="7" type="primary">aspC_0</name>
    <name evidence="7" type="ORF">LOC62_02G002457</name>
</gene>
<keyword evidence="8" id="KW-1185">Reference proteome</keyword>
<dbReference type="InterPro" id="IPR015421">
    <property type="entry name" value="PyrdxlP-dep_Trfase_major"/>
</dbReference>
<evidence type="ECO:0000313" key="8">
    <source>
        <dbReference type="Proteomes" id="UP000827549"/>
    </source>
</evidence>
<evidence type="ECO:0000256" key="5">
    <source>
        <dbReference type="ARBA" id="ARBA00022898"/>
    </source>
</evidence>
<reference evidence="7" key="1">
    <citation type="submission" date="2023-10" db="EMBL/GenBank/DDBJ databases">
        <authorList>
            <person name="Noh H."/>
        </authorList>
    </citation>
    <scope>NUCLEOTIDE SEQUENCE</scope>
    <source>
        <strain evidence="7">DUCC4014</strain>
    </source>
</reference>
<sequence>MPRFNLAPAVRATAAPPIPKAKAWGPVYAASPAAASAPLLDLSQGVPGTAPDARVLAALSDVAGTFEAAKYGAILGEGALRAGLATELRVKYGLDDSALTAEDVGITTGCNMAFLNLLMILCEPNTSSVLIPLPSYFNHAMSLSLQSVVADYIPADPAAGFQPSLGAARTILERGTRSVNGREVTPRAIVLVTPNNPTGAVYSPETLRQWYALAKEFNVPLVLDETYRDFVDAPHRLFEEEDWRETLITLGSFSKGYRLPGHRLGSITASPELLKQVATVLDCMQICPPRTAQLAITPLLPELRGDLAAGSAAVAARRRLFEETVNAVRGWRVVSSGGYFAYVQFPEAYSAPEAAAALGVSPGDKVGSEAVGRALGERCGVVTLPGAFFMPPLEDDAVWAAIPGGDALRADQWIRFAIANVSDETIVQLGPRLAQLNAIVGV</sequence>
<evidence type="ECO:0000259" key="6">
    <source>
        <dbReference type="Pfam" id="PF00155"/>
    </source>
</evidence>
<dbReference type="Gene3D" id="3.40.640.10">
    <property type="entry name" value="Type I PLP-dependent aspartate aminotransferase-like (Major domain)"/>
    <property type="match status" value="1"/>
</dbReference>
<dbReference type="InterPro" id="IPR050596">
    <property type="entry name" value="AspAT/PAT-like"/>
</dbReference>
<evidence type="ECO:0000256" key="3">
    <source>
        <dbReference type="ARBA" id="ARBA00022576"/>
    </source>
</evidence>
<dbReference type="Pfam" id="PF00155">
    <property type="entry name" value="Aminotran_1_2"/>
    <property type="match status" value="1"/>
</dbReference>